<protein>
    <recommendedName>
        <fullName evidence="1">6-phosphogluconate dehydrogenase NADP-binding domain-containing protein</fullName>
    </recommendedName>
</protein>
<dbReference type="GO" id="GO:0004616">
    <property type="term" value="F:phosphogluconate dehydrogenase (decarboxylating) activity"/>
    <property type="evidence" value="ECO:0007669"/>
    <property type="project" value="InterPro"/>
</dbReference>
<dbReference type="InterPro" id="IPR006183">
    <property type="entry name" value="Pgluconate_DH"/>
</dbReference>
<dbReference type="InterPro" id="IPR036291">
    <property type="entry name" value="NAD(P)-bd_dom_sf"/>
</dbReference>
<dbReference type="SUPFAM" id="SSF51735">
    <property type="entry name" value="NAD(P)-binding Rossmann-fold domains"/>
    <property type="match status" value="1"/>
</dbReference>
<accession>A0AA35PW35</accession>
<gene>
    <name evidence="2" type="ORF">CCHLO57077_00018699</name>
</gene>
<reference evidence="2" key="1">
    <citation type="submission" date="2023-01" db="EMBL/GenBank/DDBJ databases">
        <authorList>
            <person name="Piombo E."/>
        </authorList>
    </citation>
    <scope>NUCLEOTIDE SEQUENCE</scope>
</reference>
<comment type="caution">
    <text evidence="2">The sequence shown here is derived from an EMBL/GenBank/DDBJ whole genome shotgun (WGS) entry which is preliminary data.</text>
</comment>
<evidence type="ECO:0000313" key="2">
    <source>
        <dbReference type="EMBL" id="CAI6079377.1"/>
    </source>
</evidence>
<evidence type="ECO:0000313" key="3">
    <source>
        <dbReference type="Proteomes" id="UP001160390"/>
    </source>
</evidence>
<dbReference type="EMBL" id="CABFNP030000700">
    <property type="protein sequence ID" value="CAI6079377.1"/>
    <property type="molecule type" value="Genomic_DNA"/>
</dbReference>
<sequence length="151" mass="16945">MSEPRIQKVVGMVGVGSMGSMMSLLFAEHGYQVFFFDIGNYCIEAHSIRRWKLTGHQNRARDLNLQEDVIRQDSYSQLCKSLSTGSQSRLIVFSIPHGLVGDKCLQGLRPSLTTGDIILHCSNEHYKNTERRQEELRPHGIFYVGCGLSGG</sequence>
<feature type="domain" description="6-phosphogluconate dehydrogenase NADP-binding" evidence="1">
    <location>
        <begin position="10"/>
        <end position="151"/>
    </location>
</feature>
<dbReference type="PANTHER" id="PTHR11811">
    <property type="entry name" value="6-PHOSPHOGLUCONATE DEHYDROGENASE"/>
    <property type="match status" value="1"/>
</dbReference>
<dbReference type="InterPro" id="IPR006115">
    <property type="entry name" value="6PGDH_NADP-bd"/>
</dbReference>
<dbReference type="Proteomes" id="UP001160390">
    <property type="component" value="Unassembled WGS sequence"/>
</dbReference>
<evidence type="ECO:0000259" key="1">
    <source>
        <dbReference type="Pfam" id="PF03446"/>
    </source>
</evidence>
<dbReference type="Gene3D" id="3.40.50.720">
    <property type="entry name" value="NAD(P)-binding Rossmann-like Domain"/>
    <property type="match status" value="1"/>
</dbReference>
<dbReference type="AlphaFoldDB" id="A0AA35PW35"/>
<organism evidence="2 3">
    <name type="scientific">Clonostachys chloroleuca</name>
    <dbReference type="NCBI Taxonomy" id="1926264"/>
    <lineage>
        <taxon>Eukaryota</taxon>
        <taxon>Fungi</taxon>
        <taxon>Dikarya</taxon>
        <taxon>Ascomycota</taxon>
        <taxon>Pezizomycotina</taxon>
        <taxon>Sordariomycetes</taxon>
        <taxon>Hypocreomycetidae</taxon>
        <taxon>Hypocreales</taxon>
        <taxon>Bionectriaceae</taxon>
        <taxon>Clonostachys</taxon>
    </lineage>
</organism>
<name>A0AA35PW35_9HYPO</name>
<dbReference type="GO" id="GO:0050661">
    <property type="term" value="F:NADP binding"/>
    <property type="evidence" value="ECO:0007669"/>
    <property type="project" value="InterPro"/>
</dbReference>
<proteinExistence type="predicted"/>
<dbReference type="Pfam" id="PF03446">
    <property type="entry name" value="NAD_binding_2"/>
    <property type="match status" value="1"/>
</dbReference>
<keyword evidence="3" id="KW-1185">Reference proteome</keyword>